<dbReference type="Gene3D" id="2.60.40.10">
    <property type="entry name" value="Immunoglobulins"/>
    <property type="match status" value="2"/>
</dbReference>
<keyword evidence="14" id="KW-1185">Reference proteome</keyword>
<gene>
    <name evidence="13" type="ORF">GDO86_018173</name>
</gene>
<dbReference type="PANTHER" id="PTHR25466:SF17">
    <property type="entry name" value="IG-LIKE DOMAIN-CONTAINING PROTEIN"/>
    <property type="match status" value="1"/>
</dbReference>
<dbReference type="SUPFAM" id="SSF48726">
    <property type="entry name" value="Immunoglobulin"/>
    <property type="match status" value="2"/>
</dbReference>
<feature type="domain" description="Ig-like" evidence="12">
    <location>
        <begin position="8"/>
        <end position="124"/>
    </location>
</feature>
<keyword evidence="2" id="KW-1003">Cell membrane</keyword>
<dbReference type="GO" id="GO:0042102">
    <property type="term" value="P:positive regulation of T cell proliferation"/>
    <property type="evidence" value="ECO:0007669"/>
    <property type="project" value="TreeGrafter"/>
</dbReference>
<dbReference type="SMART" id="SM00406">
    <property type="entry name" value="IGv"/>
    <property type="match status" value="1"/>
</dbReference>
<evidence type="ECO:0000256" key="11">
    <source>
        <dbReference type="SAM" id="SignalP"/>
    </source>
</evidence>
<keyword evidence="6" id="KW-0472">Membrane</keyword>
<dbReference type="Proteomes" id="UP000812440">
    <property type="component" value="Unassembled WGS sequence"/>
</dbReference>
<protein>
    <recommendedName>
        <fullName evidence="12">Ig-like domain-containing protein</fullName>
    </recommendedName>
</protein>
<sequence length="238" mass="26633">LLIIFLWPLILEPGRGTVVVGRLGCSVSLPCHYKAFQVPLDKLYVYWQFKNSGPDKMAAVVIKGRINKTYQHGNYQGRGQMDPLKLKDGDFTFSLSSLTKGDEGIYHCIVMKDDVPMTTQYNISLRLRVDALFTVPTITRSGSDNRTRGSETTLICTSHGGLLRPRVWWVKSTDGSHLGSGQMLFKKHKDSWNVTSIITLNVTQSINLTCSVENPTGNITSPTCESPKDFHVLRHPHI</sequence>
<comment type="subcellular location">
    <subcellularLocation>
        <location evidence="1">Cell membrane</location>
        <topology evidence="1">Single-pass type I membrane protein</topology>
    </subcellularLocation>
</comment>
<evidence type="ECO:0000256" key="8">
    <source>
        <dbReference type="ARBA" id="ARBA00023170"/>
    </source>
</evidence>
<organism evidence="13 14">
    <name type="scientific">Hymenochirus boettgeri</name>
    <name type="common">Congo dwarf clawed frog</name>
    <dbReference type="NCBI Taxonomy" id="247094"/>
    <lineage>
        <taxon>Eukaryota</taxon>
        <taxon>Metazoa</taxon>
        <taxon>Chordata</taxon>
        <taxon>Craniata</taxon>
        <taxon>Vertebrata</taxon>
        <taxon>Euteleostomi</taxon>
        <taxon>Amphibia</taxon>
        <taxon>Batrachia</taxon>
        <taxon>Anura</taxon>
        <taxon>Pipoidea</taxon>
        <taxon>Pipidae</taxon>
        <taxon>Pipinae</taxon>
        <taxon>Hymenochirus</taxon>
    </lineage>
</organism>
<feature type="non-terminal residue" evidence="13">
    <location>
        <position position="238"/>
    </location>
</feature>
<dbReference type="GO" id="GO:0007166">
    <property type="term" value="P:cell surface receptor signaling pathway"/>
    <property type="evidence" value="ECO:0007669"/>
    <property type="project" value="TreeGrafter"/>
</dbReference>
<evidence type="ECO:0000313" key="14">
    <source>
        <dbReference type="Proteomes" id="UP000812440"/>
    </source>
</evidence>
<comment type="caution">
    <text evidence="13">The sequence shown here is derived from an EMBL/GenBank/DDBJ whole genome shotgun (WGS) entry which is preliminary data.</text>
</comment>
<keyword evidence="8" id="KW-0675">Receptor</keyword>
<dbReference type="EMBL" id="JAACNH010012526">
    <property type="protein sequence ID" value="KAG8429158.1"/>
    <property type="molecule type" value="Genomic_DNA"/>
</dbReference>
<evidence type="ECO:0000256" key="9">
    <source>
        <dbReference type="ARBA" id="ARBA00023180"/>
    </source>
</evidence>
<evidence type="ECO:0000256" key="3">
    <source>
        <dbReference type="ARBA" id="ARBA00022692"/>
    </source>
</evidence>
<dbReference type="GO" id="GO:0006955">
    <property type="term" value="P:immune response"/>
    <property type="evidence" value="ECO:0007669"/>
    <property type="project" value="TreeGrafter"/>
</dbReference>
<dbReference type="AlphaFoldDB" id="A0A8T2IEN7"/>
<dbReference type="InterPro" id="IPR013106">
    <property type="entry name" value="Ig_V-set"/>
</dbReference>
<evidence type="ECO:0000256" key="5">
    <source>
        <dbReference type="ARBA" id="ARBA00022989"/>
    </source>
</evidence>
<dbReference type="PROSITE" id="PS50835">
    <property type="entry name" value="IG_LIKE"/>
    <property type="match status" value="2"/>
</dbReference>
<dbReference type="InterPro" id="IPR051713">
    <property type="entry name" value="T-cell_Activation_Regulation"/>
</dbReference>
<evidence type="ECO:0000313" key="13">
    <source>
        <dbReference type="EMBL" id="KAG8429158.1"/>
    </source>
</evidence>
<dbReference type="SMART" id="SM00409">
    <property type="entry name" value="IG"/>
    <property type="match status" value="1"/>
</dbReference>
<dbReference type="GO" id="GO:0042130">
    <property type="term" value="P:negative regulation of T cell proliferation"/>
    <property type="evidence" value="ECO:0007669"/>
    <property type="project" value="TreeGrafter"/>
</dbReference>
<dbReference type="InterPro" id="IPR013783">
    <property type="entry name" value="Ig-like_fold"/>
</dbReference>
<feature type="domain" description="Ig-like" evidence="12">
    <location>
        <begin position="136"/>
        <end position="220"/>
    </location>
</feature>
<dbReference type="InterPro" id="IPR007110">
    <property type="entry name" value="Ig-like_dom"/>
</dbReference>
<reference evidence="13" key="1">
    <citation type="thesis" date="2020" institute="ProQuest LLC" country="789 East Eisenhower Parkway, Ann Arbor, MI, USA">
        <title>Comparative Genomics and Chromosome Evolution.</title>
        <authorList>
            <person name="Mudd A.B."/>
        </authorList>
    </citation>
    <scope>NUCLEOTIDE SEQUENCE</scope>
    <source>
        <strain evidence="13">Female2</strain>
        <tissue evidence="13">Blood</tissue>
    </source>
</reference>
<name>A0A8T2IEN7_9PIPI</name>
<keyword evidence="7" id="KW-1015">Disulfide bond</keyword>
<evidence type="ECO:0000256" key="7">
    <source>
        <dbReference type="ARBA" id="ARBA00023157"/>
    </source>
</evidence>
<dbReference type="InterPro" id="IPR036179">
    <property type="entry name" value="Ig-like_dom_sf"/>
</dbReference>
<evidence type="ECO:0000256" key="4">
    <source>
        <dbReference type="ARBA" id="ARBA00022729"/>
    </source>
</evidence>
<dbReference type="InterPro" id="IPR053896">
    <property type="entry name" value="BTN3A2-like_Ig-C"/>
</dbReference>
<keyword evidence="5" id="KW-1133">Transmembrane helix</keyword>
<dbReference type="Pfam" id="PF22705">
    <property type="entry name" value="C2-set_3"/>
    <property type="match status" value="1"/>
</dbReference>
<dbReference type="GO" id="GO:0071222">
    <property type="term" value="P:cellular response to lipopolysaccharide"/>
    <property type="evidence" value="ECO:0007669"/>
    <property type="project" value="TreeGrafter"/>
</dbReference>
<evidence type="ECO:0000259" key="12">
    <source>
        <dbReference type="PROSITE" id="PS50835"/>
    </source>
</evidence>
<feature type="signal peptide" evidence="11">
    <location>
        <begin position="1"/>
        <end position="16"/>
    </location>
</feature>
<dbReference type="PANTHER" id="PTHR25466">
    <property type="entry name" value="T-LYMPHOCYTE ACTIVATION ANTIGEN"/>
    <property type="match status" value="1"/>
</dbReference>
<dbReference type="GO" id="GO:0009897">
    <property type="term" value="C:external side of plasma membrane"/>
    <property type="evidence" value="ECO:0007669"/>
    <property type="project" value="TreeGrafter"/>
</dbReference>
<keyword evidence="10" id="KW-0393">Immunoglobulin domain</keyword>
<keyword evidence="4 11" id="KW-0732">Signal</keyword>
<keyword evidence="9" id="KW-0325">Glycoprotein</keyword>
<feature type="chain" id="PRO_5035787990" description="Ig-like domain-containing protein" evidence="11">
    <location>
        <begin position="17"/>
        <end position="238"/>
    </location>
</feature>
<dbReference type="InterPro" id="IPR003599">
    <property type="entry name" value="Ig_sub"/>
</dbReference>
<dbReference type="OrthoDB" id="9904387at2759"/>
<dbReference type="GO" id="GO:0031295">
    <property type="term" value="P:T cell costimulation"/>
    <property type="evidence" value="ECO:0007669"/>
    <property type="project" value="TreeGrafter"/>
</dbReference>
<evidence type="ECO:0000256" key="10">
    <source>
        <dbReference type="ARBA" id="ARBA00023319"/>
    </source>
</evidence>
<evidence type="ECO:0000256" key="1">
    <source>
        <dbReference type="ARBA" id="ARBA00004251"/>
    </source>
</evidence>
<keyword evidence="3" id="KW-0812">Transmembrane</keyword>
<accession>A0A8T2IEN7</accession>
<dbReference type="Pfam" id="PF07686">
    <property type="entry name" value="V-set"/>
    <property type="match status" value="1"/>
</dbReference>
<proteinExistence type="predicted"/>
<evidence type="ECO:0000256" key="2">
    <source>
        <dbReference type="ARBA" id="ARBA00022475"/>
    </source>
</evidence>
<evidence type="ECO:0000256" key="6">
    <source>
        <dbReference type="ARBA" id="ARBA00023136"/>
    </source>
</evidence>